<accession>G0VAL5</accession>
<keyword evidence="3" id="KW-1185">Reference proteome</keyword>
<evidence type="ECO:0000313" key="2">
    <source>
        <dbReference type="EMBL" id="CCC68541.1"/>
    </source>
</evidence>
<organism evidence="2 3">
    <name type="scientific">Naumovozyma castellii</name>
    <name type="common">Yeast</name>
    <name type="synonym">Saccharomyces castellii</name>
    <dbReference type="NCBI Taxonomy" id="27288"/>
    <lineage>
        <taxon>Eukaryota</taxon>
        <taxon>Fungi</taxon>
        <taxon>Dikarya</taxon>
        <taxon>Ascomycota</taxon>
        <taxon>Saccharomycotina</taxon>
        <taxon>Saccharomycetes</taxon>
        <taxon>Saccharomycetales</taxon>
        <taxon>Saccharomycetaceae</taxon>
        <taxon>Naumovozyma</taxon>
    </lineage>
</organism>
<dbReference type="GO" id="GO:0001671">
    <property type="term" value="F:ATPase activator activity"/>
    <property type="evidence" value="ECO:0007669"/>
    <property type="project" value="EnsemblFungi"/>
</dbReference>
<dbReference type="PANTHER" id="PTHR28218:SF1">
    <property type="entry name" value="VPS4-ASSOCIATED PROTEIN 1"/>
    <property type="match status" value="1"/>
</dbReference>
<dbReference type="OrthoDB" id="2158714at2759"/>
<dbReference type="GO" id="GO:0007034">
    <property type="term" value="P:vacuolar transport"/>
    <property type="evidence" value="ECO:0007669"/>
    <property type="project" value="EnsemblFungi"/>
</dbReference>
<evidence type="ECO:0000313" key="3">
    <source>
        <dbReference type="Proteomes" id="UP000001640"/>
    </source>
</evidence>
<dbReference type="EMBL" id="HE576753">
    <property type="protein sequence ID" value="CCC68541.1"/>
    <property type="molecule type" value="Genomic_DNA"/>
</dbReference>
<sequence length="209" mass="24002">MINEYACRKVALRDTKSCLVCHKPSTTVLYNKSGPDWFYTCDIHLQDNPQFATPVYDKEYENVLTKMKSLKNELNSNAGASGSSWDSWVSKVFIKMDKDADKPKDTDPANTPEPAVRTQAQIQEEYNATLDTLTTLRKKNKMYQLSPQMFESRVQLKKREEMLKEQRRKQEEAYTNTDPDELLTKFSFPQVPNTSTNEDNGNNVNPGSI</sequence>
<dbReference type="Proteomes" id="UP000001640">
    <property type="component" value="Chromosome 2"/>
</dbReference>
<dbReference type="InParanoid" id="G0VAL5"/>
<dbReference type="HOGENOM" id="CLU_088285_2_1_1"/>
<gene>
    <name evidence="2" type="primary">NCAS0B04570</name>
    <name evidence="2" type="ordered locus">NCAS_0B04570</name>
</gene>
<proteinExistence type="predicted"/>
<dbReference type="GO" id="GO:0005768">
    <property type="term" value="C:endosome"/>
    <property type="evidence" value="ECO:0007669"/>
    <property type="project" value="EnsemblFungi"/>
</dbReference>
<feature type="region of interest" description="Disordered" evidence="1">
    <location>
        <begin position="162"/>
        <end position="209"/>
    </location>
</feature>
<dbReference type="PANTHER" id="PTHR28218">
    <property type="entry name" value="VPS4-ASSOCIATED PROTEIN 1"/>
    <property type="match status" value="1"/>
</dbReference>
<dbReference type="eggNOG" id="ENOG502RW3H">
    <property type="taxonomic scope" value="Eukaryota"/>
</dbReference>
<reference evidence="2 3" key="1">
    <citation type="journal article" date="2011" name="Proc. Natl. Acad. Sci. U.S.A.">
        <title>Evolutionary erosion of yeast sex chromosomes by mating-type switching accidents.</title>
        <authorList>
            <person name="Gordon J.L."/>
            <person name="Armisen D."/>
            <person name="Proux-Wera E."/>
            <person name="Oheigeartaigh S.S."/>
            <person name="Byrne K.P."/>
            <person name="Wolfe K.H."/>
        </authorList>
    </citation>
    <scope>NUCLEOTIDE SEQUENCE [LARGE SCALE GENOMIC DNA]</scope>
    <source>
        <strain evidence="3">ATCC 76901 / BCRC 22586 / CBS 4309 / NBRC 1992 / NRRL Y-12630</strain>
    </source>
</reference>
<dbReference type="Pfam" id="PF08432">
    <property type="entry name" value="Vfa1"/>
    <property type="match status" value="1"/>
</dbReference>
<feature type="compositionally biased region" description="Basic and acidic residues" evidence="1">
    <location>
        <begin position="162"/>
        <end position="172"/>
    </location>
</feature>
<evidence type="ECO:0000256" key="1">
    <source>
        <dbReference type="SAM" id="MobiDB-lite"/>
    </source>
</evidence>
<reference key="2">
    <citation type="submission" date="2011-08" db="EMBL/GenBank/DDBJ databases">
        <title>Genome sequence of Naumovozyma castellii.</title>
        <authorList>
            <person name="Gordon J.L."/>
            <person name="Armisen D."/>
            <person name="Proux-Wera E."/>
            <person name="OhEigeartaigh S.S."/>
            <person name="Byrne K.P."/>
            <person name="Wolfe K.H."/>
        </authorList>
    </citation>
    <scope>NUCLEOTIDE SEQUENCE</scope>
    <source>
        <strain>Type strain:CBS 4309</strain>
    </source>
</reference>
<dbReference type="OMA" id="SGPDWFY"/>
<dbReference type="GeneID" id="96902099"/>
<dbReference type="AlphaFoldDB" id="G0VAL5"/>
<feature type="compositionally biased region" description="Polar residues" evidence="1">
    <location>
        <begin position="190"/>
        <end position="209"/>
    </location>
</feature>
<dbReference type="RefSeq" id="XP_003674913.1">
    <property type="nucleotide sequence ID" value="XM_003674865.1"/>
</dbReference>
<dbReference type="FunCoup" id="G0VAL5">
    <property type="interactions" value="30"/>
</dbReference>
<dbReference type="KEGG" id="ncs:NCAS_0B04570"/>
<protein>
    <recommendedName>
        <fullName evidence="4">VPS4-associated protein 1</fullName>
    </recommendedName>
</protein>
<dbReference type="InterPro" id="IPR013640">
    <property type="entry name" value="Vfa1"/>
</dbReference>
<name>G0VAL5_NAUCA</name>
<evidence type="ECO:0008006" key="4">
    <source>
        <dbReference type="Google" id="ProtNLM"/>
    </source>
</evidence>